<accession>A0AAJ0MGV6</accession>
<protein>
    <recommendedName>
        <fullName evidence="2">Peptidase A1 domain-containing protein</fullName>
    </recommendedName>
</protein>
<feature type="region of interest" description="Disordered" evidence="1">
    <location>
        <begin position="380"/>
        <end position="399"/>
    </location>
</feature>
<organism evidence="3 4">
    <name type="scientific">Lasiosphaeria hispida</name>
    <dbReference type="NCBI Taxonomy" id="260671"/>
    <lineage>
        <taxon>Eukaryota</taxon>
        <taxon>Fungi</taxon>
        <taxon>Dikarya</taxon>
        <taxon>Ascomycota</taxon>
        <taxon>Pezizomycotina</taxon>
        <taxon>Sordariomycetes</taxon>
        <taxon>Sordariomycetidae</taxon>
        <taxon>Sordariales</taxon>
        <taxon>Lasiosphaeriaceae</taxon>
        <taxon>Lasiosphaeria</taxon>
    </lineage>
</organism>
<proteinExistence type="predicted"/>
<gene>
    <name evidence="3" type="ORF">B0T25DRAFT_579877</name>
</gene>
<dbReference type="Gene3D" id="2.40.70.10">
    <property type="entry name" value="Acid Proteases"/>
    <property type="match status" value="1"/>
</dbReference>
<reference evidence="3" key="2">
    <citation type="submission" date="2023-06" db="EMBL/GenBank/DDBJ databases">
        <authorList>
            <consortium name="Lawrence Berkeley National Laboratory"/>
            <person name="Haridas S."/>
            <person name="Hensen N."/>
            <person name="Bonometti L."/>
            <person name="Westerberg I."/>
            <person name="Brannstrom I.O."/>
            <person name="Guillou S."/>
            <person name="Cros-Aarteil S."/>
            <person name="Calhoun S."/>
            <person name="Kuo A."/>
            <person name="Mondo S."/>
            <person name="Pangilinan J."/>
            <person name="Riley R."/>
            <person name="Labutti K."/>
            <person name="Andreopoulos B."/>
            <person name="Lipzen A."/>
            <person name="Chen C."/>
            <person name="Yanf M."/>
            <person name="Daum C."/>
            <person name="Ng V."/>
            <person name="Clum A."/>
            <person name="Steindorff A."/>
            <person name="Ohm R."/>
            <person name="Martin F."/>
            <person name="Silar P."/>
            <person name="Natvig D."/>
            <person name="Lalanne C."/>
            <person name="Gautier V."/>
            <person name="Ament-Velasquez S.L."/>
            <person name="Kruys A."/>
            <person name="Hutchinson M.I."/>
            <person name="Powell A.J."/>
            <person name="Barry K."/>
            <person name="Miller A.N."/>
            <person name="Grigoriev I.V."/>
            <person name="Debuchy R."/>
            <person name="Gladieux P."/>
            <person name="Thoren M.H."/>
            <person name="Johannesson H."/>
        </authorList>
    </citation>
    <scope>NUCLEOTIDE SEQUENCE</scope>
    <source>
        <strain evidence="3">CBS 955.72</strain>
    </source>
</reference>
<dbReference type="EMBL" id="JAUIQD010000003">
    <property type="protein sequence ID" value="KAK3357883.1"/>
    <property type="molecule type" value="Genomic_DNA"/>
</dbReference>
<reference evidence="3" key="1">
    <citation type="journal article" date="2023" name="Mol. Phylogenet. Evol.">
        <title>Genome-scale phylogeny and comparative genomics of the fungal order Sordariales.</title>
        <authorList>
            <person name="Hensen N."/>
            <person name="Bonometti L."/>
            <person name="Westerberg I."/>
            <person name="Brannstrom I.O."/>
            <person name="Guillou S."/>
            <person name="Cros-Aarteil S."/>
            <person name="Calhoun S."/>
            <person name="Haridas S."/>
            <person name="Kuo A."/>
            <person name="Mondo S."/>
            <person name="Pangilinan J."/>
            <person name="Riley R."/>
            <person name="LaButti K."/>
            <person name="Andreopoulos B."/>
            <person name="Lipzen A."/>
            <person name="Chen C."/>
            <person name="Yan M."/>
            <person name="Daum C."/>
            <person name="Ng V."/>
            <person name="Clum A."/>
            <person name="Steindorff A."/>
            <person name="Ohm R.A."/>
            <person name="Martin F."/>
            <person name="Silar P."/>
            <person name="Natvig D.O."/>
            <person name="Lalanne C."/>
            <person name="Gautier V."/>
            <person name="Ament-Velasquez S.L."/>
            <person name="Kruys A."/>
            <person name="Hutchinson M.I."/>
            <person name="Powell A.J."/>
            <person name="Barry K."/>
            <person name="Miller A.N."/>
            <person name="Grigoriev I.V."/>
            <person name="Debuchy R."/>
            <person name="Gladieux P."/>
            <person name="Hiltunen Thoren M."/>
            <person name="Johannesson H."/>
        </authorList>
    </citation>
    <scope>NUCLEOTIDE SEQUENCE</scope>
    <source>
        <strain evidence="3">CBS 955.72</strain>
    </source>
</reference>
<dbReference type="InterPro" id="IPR021109">
    <property type="entry name" value="Peptidase_aspartic_dom_sf"/>
</dbReference>
<dbReference type="AlphaFoldDB" id="A0AAJ0MGV6"/>
<evidence type="ECO:0000313" key="4">
    <source>
        <dbReference type="Proteomes" id="UP001275084"/>
    </source>
</evidence>
<comment type="caution">
    <text evidence="3">The sequence shown here is derived from an EMBL/GenBank/DDBJ whole genome shotgun (WGS) entry which is preliminary data.</text>
</comment>
<name>A0AAJ0MGV6_9PEZI</name>
<feature type="domain" description="Peptidase A1" evidence="2">
    <location>
        <begin position="53"/>
        <end position="152"/>
    </location>
</feature>
<keyword evidence="4" id="KW-1185">Reference proteome</keyword>
<sequence length="447" mass="47348">MALSTSTADSWVPNTNANMCQSDFYFGYHSRDPPVEWSPLITDEYSVFTDSGNFTDALVIGVLGLGPNETSSHLDTFIDRLVSSGKAITPTYSIWLDDPDGLLGNLLFGAIDESKYVGGLSRLKASRPNAYAGSFNLALRRVNCSSSESAMSTVELADLPVYATWDKTFERVVTNCEDAKRDDSTESLFELEKTGGPVLSVRLANLVMAFAPVKYEPAATSNPPRTPSIIVFESYAAKIPSSKLYCANGACTGGCKHEDCDTPPTKTPNGTSGADLAELAPTACGIAIVFTALWVRERRQRRKLAVMEFGDIKAPPIPERVEERLPVTPPLHDASEPAAQDQITGLAEPEVVVAVEKAQATADGQADEADPLSIAAVMPEGSATASKTTEDEAAVKSAGATALVPEAAVVAPATPAELQESAPIRGDEVDDKTAAEPVASGGNRQTE</sequence>
<evidence type="ECO:0000256" key="1">
    <source>
        <dbReference type="SAM" id="MobiDB-lite"/>
    </source>
</evidence>
<feature type="compositionally biased region" description="Basic and acidic residues" evidence="1">
    <location>
        <begin position="425"/>
        <end position="434"/>
    </location>
</feature>
<dbReference type="Pfam" id="PF00026">
    <property type="entry name" value="Asp"/>
    <property type="match status" value="1"/>
</dbReference>
<dbReference type="SUPFAM" id="SSF50630">
    <property type="entry name" value="Acid proteases"/>
    <property type="match status" value="1"/>
</dbReference>
<dbReference type="InterPro" id="IPR033121">
    <property type="entry name" value="PEPTIDASE_A1"/>
</dbReference>
<evidence type="ECO:0000259" key="2">
    <source>
        <dbReference type="Pfam" id="PF00026"/>
    </source>
</evidence>
<feature type="region of interest" description="Disordered" evidence="1">
    <location>
        <begin position="411"/>
        <end position="447"/>
    </location>
</feature>
<dbReference type="Proteomes" id="UP001275084">
    <property type="component" value="Unassembled WGS sequence"/>
</dbReference>
<evidence type="ECO:0000313" key="3">
    <source>
        <dbReference type="EMBL" id="KAK3357883.1"/>
    </source>
</evidence>